<evidence type="ECO:0000313" key="1">
    <source>
        <dbReference type="EMBL" id="KAI5663481.1"/>
    </source>
</evidence>
<accession>A0ACC0AVJ5</accession>
<proteinExistence type="predicted"/>
<comment type="caution">
    <text evidence="1">The sequence shown here is derived from an EMBL/GenBank/DDBJ whole genome shotgun (WGS) entry which is preliminary data.</text>
</comment>
<name>A0ACC0AVJ5_CATRO</name>
<gene>
    <name evidence="1" type="ORF">M9H77_22804</name>
</gene>
<keyword evidence="2" id="KW-1185">Reference proteome</keyword>
<dbReference type="Proteomes" id="UP001060085">
    <property type="component" value="Linkage Group LG05"/>
</dbReference>
<dbReference type="EMBL" id="CM044705">
    <property type="protein sequence ID" value="KAI5663481.1"/>
    <property type="molecule type" value="Genomic_DNA"/>
</dbReference>
<organism evidence="1 2">
    <name type="scientific">Catharanthus roseus</name>
    <name type="common">Madagascar periwinkle</name>
    <name type="synonym">Vinca rosea</name>
    <dbReference type="NCBI Taxonomy" id="4058"/>
    <lineage>
        <taxon>Eukaryota</taxon>
        <taxon>Viridiplantae</taxon>
        <taxon>Streptophyta</taxon>
        <taxon>Embryophyta</taxon>
        <taxon>Tracheophyta</taxon>
        <taxon>Spermatophyta</taxon>
        <taxon>Magnoliopsida</taxon>
        <taxon>eudicotyledons</taxon>
        <taxon>Gunneridae</taxon>
        <taxon>Pentapetalae</taxon>
        <taxon>asterids</taxon>
        <taxon>lamiids</taxon>
        <taxon>Gentianales</taxon>
        <taxon>Apocynaceae</taxon>
        <taxon>Rauvolfioideae</taxon>
        <taxon>Vinceae</taxon>
        <taxon>Catharanthinae</taxon>
        <taxon>Catharanthus</taxon>
    </lineage>
</organism>
<reference evidence="2" key="1">
    <citation type="journal article" date="2023" name="Nat. Plants">
        <title>Single-cell RNA sequencing provides a high-resolution roadmap for understanding the multicellular compartmentation of specialized metabolism.</title>
        <authorList>
            <person name="Sun S."/>
            <person name="Shen X."/>
            <person name="Li Y."/>
            <person name="Li Y."/>
            <person name="Wang S."/>
            <person name="Li R."/>
            <person name="Zhang H."/>
            <person name="Shen G."/>
            <person name="Guo B."/>
            <person name="Wei J."/>
            <person name="Xu J."/>
            <person name="St-Pierre B."/>
            <person name="Chen S."/>
            <person name="Sun C."/>
        </authorList>
    </citation>
    <scope>NUCLEOTIDE SEQUENCE [LARGE SCALE GENOMIC DNA]</scope>
</reference>
<evidence type="ECO:0000313" key="2">
    <source>
        <dbReference type="Proteomes" id="UP001060085"/>
    </source>
</evidence>
<sequence>MSPEPKGSGESTQKPLKEEYFEKRNDNYIELFEAKEWIYLMRTREQSYHGLIDVNLCYVIMTCMIQARNNDIVPYGMLLTRLFRHLKNEEGRKFHEKSIIRKNFVRKEGGEEGSKRVDIEAPFTEIENELEIGYKFKSEEEAKSVNSGNGSDSSLDTIKRALEENEKTEAKAKGQATQGSLTKNDKGKVKVVSSVLKRKTKRLVKKSDLEVRSSALENIQTEKEESEKQQKEAVEDEASKVVDCPVKAKPALHKRGK</sequence>
<protein>
    <submittedName>
        <fullName evidence="1">Uncharacterized protein</fullName>
    </submittedName>
</protein>